<protein>
    <recommendedName>
        <fullName evidence="4">Hsp70 family protein</fullName>
    </recommendedName>
</protein>
<name>A0A2Z6QI15_9GLOM</name>
<dbReference type="PANTHER" id="PTHR14187:SF5">
    <property type="entry name" value="HEAT SHOCK 70 KDA PROTEIN 12A"/>
    <property type="match status" value="1"/>
</dbReference>
<dbReference type="AlphaFoldDB" id="A0A2Z6QI15"/>
<dbReference type="InterPro" id="IPR043129">
    <property type="entry name" value="ATPase_NBD"/>
</dbReference>
<evidence type="ECO:0008006" key="4">
    <source>
        <dbReference type="Google" id="ProtNLM"/>
    </source>
</evidence>
<organism evidence="2 3">
    <name type="scientific">Rhizophagus clarus</name>
    <dbReference type="NCBI Taxonomy" id="94130"/>
    <lineage>
        <taxon>Eukaryota</taxon>
        <taxon>Fungi</taxon>
        <taxon>Fungi incertae sedis</taxon>
        <taxon>Mucoromycota</taxon>
        <taxon>Glomeromycotina</taxon>
        <taxon>Glomeromycetes</taxon>
        <taxon>Glomerales</taxon>
        <taxon>Glomeraceae</taxon>
        <taxon>Rhizophagus</taxon>
    </lineage>
</organism>
<comment type="caution">
    <text evidence="2">The sequence shown here is derived from an EMBL/GenBank/DDBJ whole genome shotgun (WGS) entry which is preliminary data.</text>
</comment>
<dbReference type="Gene3D" id="3.30.420.40">
    <property type="match status" value="2"/>
</dbReference>
<dbReference type="SUPFAM" id="SSF53067">
    <property type="entry name" value="Actin-like ATPase domain"/>
    <property type="match status" value="2"/>
</dbReference>
<evidence type="ECO:0000256" key="1">
    <source>
        <dbReference type="SAM" id="Coils"/>
    </source>
</evidence>
<dbReference type="Proteomes" id="UP000247702">
    <property type="component" value="Unassembled WGS sequence"/>
</dbReference>
<sequence length="616" mass="71859">MTNERSKDDSSENLLSDKSNEVIEKLGISYYEINNKFINLLEENQKIKQQYKNLEEKNHENLRLNLELNKRNQRILHLNSKLIKENEETIRINYELEEELQEKDIQFVKLQRYISNLEKQRNEKLKQLQQLEMMSQNLEKNLGILKLDEINENIIKTFKENNENFLSSFLNKDSEKSLSYSNIKVVVGLDFGTTHSGFSYCHVANKQDICSNEIWPGKVGKFKINTILRYDDEYDNVILWGAPALSKKPKHRNNKNNQDDERNKPVELFKLCLGNIDDYLRPKLPVDYKKAITDYLKEIGKVIKDTIATHWKINFFENVLLVFTVPAEYSEKDSAIIRECAYNANLINDKFSENLQFITAPEAAAIYCMENELRKCGLLNIGTTFMVVDCGGGTVDITTHKLVGNNPLQLKEVTDSIGDFCGSTFVDKEFIKFLRIKLGDRAINLLINYYYDEFQCLVQEFCKNIKMPFTGYGSEFNNYILDIKYIAPSLLQYVNEEIREKMKVNEWLIEINYEDVKCMFDPIIERIIYLIRAQLENSQECCSAMFLVGGFSESKYLQKRIKQEFHHMIRTLSVPDQFITAIAHGAVICGLSIKSNDHIISSEILKYTYADEMEEW</sequence>
<dbReference type="EMBL" id="BEXD01000116">
    <property type="protein sequence ID" value="GBB84451.1"/>
    <property type="molecule type" value="Genomic_DNA"/>
</dbReference>
<keyword evidence="3" id="KW-1185">Reference proteome</keyword>
<dbReference type="PANTHER" id="PTHR14187">
    <property type="entry name" value="ALPHA KINASE/ELONGATION FACTOR 2 KINASE"/>
    <property type="match status" value="1"/>
</dbReference>
<evidence type="ECO:0000313" key="3">
    <source>
        <dbReference type="Proteomes" id="UP000247702"/>
    </source>
</evidence>
<feature type="coiled-coil region" evidence="1">
    <location>
        <begin position="110"/>
        <end position="148"/>
    </location>
</feature>
<gene>
    <name evidence="2" type="ORF">RclHR1_11010001</name>
</gene>
<feature type="coiled-coil region" evidence="1">
    <location>
        <begin position="37"/>
        <end position="74"/>
    </location>
</feature>
<evidence type="ECO:0000313" key="2">
    <source>
        <dbReference type="EMBL" id="GBB84451.1"/>
    </source>
</evidence>
<proteinExistence type="predicted"/>
<dbReference type="STRING" id="94130.A0A2Z6QI15"/>
<reference evidence="2 3" key="1">
    <citation type="submission" date="2017-11" db="EMBL/GenBank/DDBJ databases">
        <title>The genome of Rhizophagus clarus HR1 reveals common genetic basis of auxotrophy among arbuscular mycorrhizal fungi.</title>
        <authorList>
            <person name="Kobayashi Y."/>
        </authorList>
    </citation>
    <scope>NUCLEOTIDE SEQUENCE [LARGE SCALE GENOMIC DNA]</scope>
    <source>
        <strain evidence="2 3">HR1</strain>
    </source>
</reference>
<dbReference type="Gene3D" id="3.90.640.10">
    <property type="entry name" value="Actin, Chain A, domain 4"/>
    <property type="match status" value="1"/>
</dbReference>
<accession>A0A2Z6QI15</accession>
<keyword evidence="1" id="KW-0175">Coiled coil</keyword>